<dbReference type="SUPFAM" id="SSF55120">
    <property type="entry name" value="Pseudouridine synthase"/>
    <property type="match status" value="1"/>
</dbReference>
<keyword evidence="3 5" id="KW-0819">tRNA processing</keyword>
<comment type="similarity">
    <text evidence="2 5">Belongs to the pseudouridine synthase TruB family. Type 1 subfamily.</text>
</comment>
<dbReference type="GO" id="GO:0031119">
    <property type="term" value="P:tRNA pseudouridine synthesis"/>
    <property type="evidence" value="ECO:0007669"/>
    <property type="project" value="UniProtKB-UniRule"/>
</dbReference>
<dbReference type="InterPro" id="IPR002501">
    <property type="entry name" value="PsdUridine_synth_N"/>
</dbReference>
<keyword evidence="4 5" id="KW-0413">Isomerase</keyword>
<dbReference type="Gene3D" id="3.30.2350.10">
    <property type="entry name" value="Pseudouridine synthase"/>
    <property type="match status" value="1"/>
</dbReference>
<reference evidence="8 9" key="1">
    <citation type="submission" date="2016-10" db="EMBL/GenBank/DDBJ databases">
        <authorList>
            <person name="de Groot N.N."/>
        </authorList>
    </citation>
    <scope>NUCLEOTIDE SEQUENCE [LARGE SCALE GENOMIC DNA]</scope>
    <source>
        <strain evidence="8 9">DSM 15827</strain>
    </source>
</reference>
<sequence>MDGILPIWKEKGMTSFDCVFKLRKILKMKKIGHSGTLDPEVDGVLPICLGKGTKVVEYLLASAKQYKGQITLGFATETEDAHGDVIEKTPVKELISTEVIDQAMKEMVGELKQIPPMYSAVKVNGRRLYEYARKGEEVERPVRTVQIYAFDRTSEPVFDEVNQILSWHFEVTCSKGTYIRTLAVDLGRNLGYAAHMSQLTRIKSGLYKPEDCMTIDEVREAVEAGTIEEFIQPVETALVDFDKMQLPSAVEKKVANGSLLEAKELPLGELQLPIALYQEERVVAIYDQHPSKKGMLKPIKMF</sequence>
<dbReference type="NCBIfam" id="TIGR00431">
    <property type="entry name" value="TruB"/>
    <property type="match status" value="1"/>
</dbReference>
<evidence type="ECO:0000256" key="5">
    <source>
        <dbReference type="HAMAP-Rule" id="MF_01080"/>
    </source>
</evidence>
<dbReference type="RefSeq" id="WP_089745964.1">
    <property type="nucleotide sequence ID" value="NZ_FOGF01000004.1"/>
</dbReference>
<dbReference type="Pfam" id="PF16198">
    <property type="entry name" value="TruB_C_2"/>
    <property type="match status" value="1"/>
</dbReference>
<dbReference type="STRING" id="137733.SAMN05421767_10440"/>
<evidence type="ECO:0000256" key="1">
    <source>
        <dbReference type="ARBA" id="ARBA00000385"/>
    </source>
</evidence>
<dbReference type="GO" id="GO:0160148">
    <property type="term" value="F:tRNA pseudouridine(55) synthase activity"/>
    <property type="evidence" value="ECO:0007669"/>
    <property type="project" value="UniProtKB-EC"/>
</dbReference>
<dbReference type="EMBL" id="FOGF01000004">
    <property type="protein sequence ID" value="SEQ68880.1"/>
    <property type="molecule type" value="Genomic_DNA"/>
</dbReference>
<name>A0A1H9I2P2_9LACT</name>
<comment type="catalytic activity">
    <reaction evidence="1 5">
        <text>uridine(55) in tRNA = pseudouridine(55) in tRNA</text>
        <dbReference type="Rhea" id="RHEA:42532"/>
        <dbReference type="Rhea" id="RHEA-COMP:10101"/>
        <dbReference type="Rhea" id="RHEA-COMP:10102"/>
        <dbReference type="ChEBI" id="CHEBI:65314"/>
        <dbReference type="ChEBI" id="CHEBI:65315"/>
        <dbReference type="EC" id="5.4.99.25"/>
    </reaction>
</comment>
<evidence type="ECO:0000259" key="7">
    <source>
        <dbReference type="Pfam" id="PF16198"/>
    </source>
</evidence>
<dbReference type="PANTHER" id="PTHR13767">
    <property type="entry name" value="TRNA-PSEUDOURIDINE SYNTHASE"/>
    <property type="match status" value="1"/>
</dbReference>
<evidence type="ECO:0000313" key="8">
    <source>
        <dbReference type="EMBL" id="SEQ68880.1"/>
    </source>
</evidence>
<gene>
    <name evidence="5" type="primary">truB</name>
    <name evidence="8" type="ORF">SAMN05421767_10440</name>
</gene>
<dbReference type="OrthoDB" id="9802309at2"/>
<protein>
    <recommendedName>
        <fullName evidence="5">tRNA pseudouridine synthase B</fullName>
        <ecNumber evidence="5">5.4.99.25</ecNumber>
    </recommendedName>
    <alternativeName>
        <fullName evidence="5">tRNA pseudouridine(55) synthase</fullName>
        <shortName evidence="5">Psi55 synthase</shortName>
    </alternativeName>
    <alternativeName>
        <fullName evidence="5">tRNA pseudouridylate synthase</fullName>
    </alternativeName>
    <alternativeName>
        <fullName evidence="5">tRNA-uridine isomerase</fullName>
    </alternativeName>
</protein>
<proteinExistence type="inferred from homology"/>
<evidence type="ECO:0000256" key="4">
    <source>
        <dbReference type="ARBA" id="ARBA00023235"/>
    </source>
</evidence>
<dbReference type="FunFam" id="3.30.2350.10:FF:000011">
    <property type="entry name" value="tRNA pseudouridine synthase B"/>
    <property type="match status" value="1"/>
</dbReference>
<dbReference type="InterPro" id="IPR014780">
    <property type="entry name" value="tRNA_psdUridine_synth_TruB"/>
</dbReference>
<dbReference type="Pfam" id="PF01509">
    <property type="entry name" value="TruB_N"/>
    <property type="match status" value="1"/>
</dbReference>
<dbReference type="GO" id="GO:0003723">
    <property type="term" value="F:RNA binding"/>
    <property type="evidence" value="ECO:0007669"/>
    <property type="project" value="InterPro"/>
</dbReference>
<dbReference type="CDD" id="cd02573">
    <property type="entry name" value="PseudoU_synth_EcTruB"/>
    <property type="match status" value="1"/>
</dbReference>
<dbReference type="Proteomes" id="UP000198556">
    <property type="component" value="Unassembled WGS sequence"/>
</dbReference>
<feature type="active site" description="Nucleophile" evidence="5">
    <location>
        <position position="38"/>
    </location>
</feature>
<dbReference type="GO" id="GO:1990481">
    <property type="term" value="P:mRNA pseudouridine synthesis"/>
    <property type="evidence" value="ECO:0007669"/>
    <property type="project" value="TreeGrafter"/>
</dbReference>
<feature type="domain" description="Pseudouridine synthase II N-terminal" evidence="6">
    <location>
        <begin position="23"/>
        <end position="179"/>
    </location>
</feature>
<comment type="function">
    <text evidence="5">Responsible for synthesis of pseudouridine from uracil-55 in the psi GC loop of transfer RNAs.</text>
</comment>
<evidence type="ECO:0000256" key="3">
    <source>
        <dbReference type="ARBA" id="ARBA00022694"/>
    </source>
</evidence>
<keyword evidence="9" id="KW-1185">Reference proteome</keyword>
<dbReference type="InterPro" id="IPR032819">
    <property type="entry name" value="TruB_C"/>
</dbReference>
<feature type="domain" description="tRNA pseudouridylate synthase B C-terminal" evidence="7">
    <location>
        <begin position="180"/>
        <end position="238"/>
    </location>
</feature>
<accession>A0A1H9I2P2</accession>
<dbReference type="InterPro" id="IPR020103">
    <property type="entry name" value="PsdUridine_synth_cat_dom_sf"/>
</dbReference>
<dbReference type="HAMAP" id="MF_01080">
    <property type="entry name" value="TruB_bact"/>
    <property type="match status" value="1"/>
</dbReference>
<dbReference type="AlphaFoldDB" id="A0A1H9I2P2"/>
<dbReference type="PANTHER" id="PTHR13767:SF2">
    <property type="entry name" value="PSEUDOURIDYLATE SYNTHASE TRUB1"/>
    <property type="match status" value="1"/>
</dbReference>
<organism evidence="8 9">
    <name type="scientific">Granulicatella balaenopterae</name>
    <dbReference type="NCBI Taxonomy" id="137733"/>
    <lineage>
        <taxon>Bacteria</taxon>
        <taxon>Bacillati</taxon>
        <taxon>Bacillota</taxon>
        <taxon>Bacilli</taxon>
        <taxon>Lactobacillales</taxon>
        <taxon>Carnobacteriaceae</taxon>
        <taxon>Granulicatella</taxon>
    </lineage>
</organism>
<evidence type="ECO:0000313" key="9">
    <source>
        <dbReference type="Proteomes" id="UP000198556"/>
    </source>
</evidence>
<evidence type="ECO:0000256" key="2">
    <source>
        <dbReference type="ARBA" id="ARBA00005642"/>
    </source>
</evidence>
<dbReference type="EC" id="5.4.99.25" evidence="5"/>
<evidence type="ECO:0000259" key="6">
    <source>
        <dbReference type="Pfam" id="PF01509"/>
    </source>
</evidence>